<dbReference type="Proteomes" id="UP000035154">
    <property type="component" value="Unassembled WGS sequence"/>
</dbReference>
<comment type="caution">
    <text evidence="1">The sequence shown here is derived from an EMBL/GenBank/DDBJ whole genome shotgun (WGS) entry which is preliminary data.</text>
</comment>
<dbReference type="Pfam" id="PF12900">
    <property type="entry name" value="Pyridox_ox_2"/>
    <property type="match status" value="1"/>
</dbReference>
<dbReference type="PATRIC" id="fig|1447263.3.peg.140"/>
<accession>A0A0G9KYG6</accession>
<dbReference type="AlphaFoldDB" id="A0A0G9KYG6"/>
<proteinExistence type="predicted"/>
<dbReference type="EMBL" id="JAIW01000008">
    <property type="protein sequence ID" value="KLE11622.1"/>
    <property type="molecule type" value="Genomic_DNA"/>
</dbReference>
<dbReference type="PANTHER" id="PTHR34071">
    <property type="entry name" value="5-NITROIMIDAZOLE ANTIBIOTICS RESISTANCE PROTEIN, NIMA-FAMILY-RELATED PROTEIN-RELATED"/>
    <property type="match status" value="1"/>
</dbReference>
<protein>
    <submittedName>
        <fullName evidence="1">NimA protein</fullName>
    </submittedName>
</protein>
<reference evidence="1 2" key="1">
    <citation type="submission" date="2014-01" db="EMBL/GenBank/DDBJ databases">
        <title>Development of a Comparative Genomic Fingerprinting Assay for High Resolution Genotyping of Arcobacter butzleri.</title>
        <authorList>
            <person name="Webb A.L."/>
            <person name="Inglis G.D."/>
            <person name="Kruczkiewicz P."/>
            <person name="Selinger L.B."/>
            <person name="Taboada E.N."/>
        </authorList>
    </citation>
    <scope>NUCLEOTIDE SEQUENCE [LARGE SCALE GENOMIC DNA]</scope>
    <source>
        <strain evidence="1 2">L355</strain>
    </source>
</reference>
<evidence type="ECO:0000313" key="2">
    <source>
        <dbReference type="Proteomes" id="UP000035154"/>
    </source>
</evidence>
<sequence>MRHRTKTHLLTKEQIDELLLKAEVGRLGTISEDGFPYVFPMHFVYFDNKIYMHGLPKGKKIDNIKFNSNVCFEVDEMIGLLYEGVENPCDVNTEFNSVIVEGKASLVSEFDEKYQALSQIVAKFTPHFVGKELPEKMIKGTAVIRIDILNCVGRYYK</sequence>
<dbReference type="InterPro" id="IPR024747">
    <property type="entry name" value="Pyridox_Oxase-rel"/>
</dbReference>
<gene>
    <name evidence="1" type="ORF">AF80_00740</name>
</gene>
<dbReference type="Gene3D" id="2.30.110.10">
    <property type="entry name" value="Electron Transport, Fmn-binding Protein, Chain A"/>
    <property type="match status" value="1"/>
</dbReference>
<dbReference type="InterPro" id="IPR012349">
    <property type="entry name" value="Split_barrel_FMN-bd"/>
</dbReference>
<dbReference type="PANTHER" id="PTHR34071:SF2">
    <property type="entry name" value="FLAVIN-NUCLEOTIDE-BINDING PROTEIN"/>
    <property type="match status" value="1"/>
</dbReference>
<evidence type="ECO:0000313" key="1">
    <source>
        <dbReference type="EMBL" id="KLE11622.1"/>
    </source>
</evidence>
<organism evidence="1 2">
    <name type="scientific">Aliarcobacter butzleri L355</name>
    <dbReference type="NCBI Taxonomy" id="1447263"/>
    <lineage>
        <taxon>Bacteria</taxon>
        <taxon>Pseudomonadati</taxon>
        <taxon>Campylobacterota</taxon>
        <taxon>Epsilonproteobacteria</taxon>
        <taxon>Campylobacterales</taxon>
        <taxon>Arcobacteraceae</taxon>
        <taxon>Aliarcobacter</taxon>
    </lineage>
</organism>
<name>A0A0G9KYG6_9BACT</name>
<dbReference type="SUPFAM" id="SSF50475">
    <property type="entry name" value="FMN-binding split barrel"/>
    <property type="match status" value="1"/>
</dbReference>
<dbReference type="RefSeq" id="WP_046997687.1">
    <property type="nucleotide sequence ID" value="NZ_JAIW01000008.1"/>
</dbReference>